<evidence type="ECO:0000256" key="3">
    <source>
        <dbReference type="SAM" id="SignalP"/>
    </source>
</evidence>
<keyword evidence="2" id="KW-0812">Transmembrane</keyword>
<feature type="chain" id="PRO_5047098196" evidence="3">
    <location>
        <begin position="23"/>
        <end position="300"/>
    </location>
</feature>
<keyword evidence="3" id="KW-0732">Signal</keyword>
<gene>
    <name evidence="4" type="ORF">POL25_01215</name>
</gene>
<dbReference type="Proteomes" id="UP001221686">
    <property type="component" value="Unassembled WGS sequence"/>
</dbReference>
<keyword evidence="2" id="KW-0472">Membrane</keyword>
<protein>
    <submittedName>
        <fullName evidence="4">Uncharacterized protein</fullName>
    </submittedName>
</protein>
<name>A0ABT5DPH3_9BACT</name>
<dbReference type="RefSeq" id="WP_272083868.1">
    <property type="nucleotide sequence ID" value="NZ_JAQNDL010000001.1"/>
</dbReference>
<dbReference type="EMBL" id="JAQNDL010000001">
    <property type="protein sequence ID" value="MDC0715489.1"/>
    <property type="molecule type" value="Genomic_DNA"/>
</dbReference>
<feature type="transmembrane region" description="Helical" evidence="2">
    <location>
        <begin position="249"/>
        <end position="270"/>
    </location>
</feature>
<comment type="caution">
    <text evidence="4">The sequence shown here is derived from an EMBL/GenBank/DDBJ whole genome shotgun (WGS) entry which is preliminary data.</text>
</comment>
<feature type="signal peptide" evidence="3">
    <location>
        <begin position="1"/>
        <end position="22"/>
    </location>
</feature>
<keyword evidence="2" id="KW-1133">Transmembrane helix</keyword>
<evidence type="ECO:0000313" key="5">
    <source>
        <dbReference type="Proteomes" id="UP001221686"/>
    </source>
</evidence>
<feature type="compositionally biased region" description="Pro residues" evidence="1">
    <location>
        <begin position="169"/>
        <end position="184"/>
    </location>
</feature>
<proteinExistence type="predicted"/>
<keyword evidence="5" id="KW-1185">Reference proteome</keyword>
<organism evidence="4 5">
    <name type="scientific">Nannocystis bainbridge</name>
    <dbReference type="NCBI Taxonomy" id="2995303"/>
    <lineage>
        <taxon>Bacteria</taxon>
        <taxon>Pseudomonadati</taxon>
        <taxon>Myxococcota</taxon>
        <taxon>Polyangia</taxon>
        <taxon>Nannocystales</taxon>
        <taxon>Nannocystaceae</taxon>
        <taxon>Nannocystis</taxon>
    </lineage>
</organism>
<accession>A0ABT5DPH3</accession>
<feature type="region of interest" description="Disordered" evidence="1">
    <location>
        <begin position="139"/>
        <end position="192"/>
    </location>
</feature>
<sequence>MARRRTTALACAVALASGPVAAANPATEALRRDHEGCQALRKEGRSGEAGACFERIYVGLTELDGRASRDLFNVLGDTVAAYEQAHARDGETSSMCRAAGVVRDYLERPQKAEAIRLRRRALGLADRIDQQLRAISQTAGRDVCADPPPLVSPKPSEANEVSEVAPTSAPTPTPALKRLPPPRPSQWRGQTSWAAPSEPSLELLAAGFGVSVGGAVTSAVGVGLLLYRAECTTATPDCSDAALASYHDAGYLTLAAGAGILLAGASLLFADRVQERKRRAARAAPTFGAGGAGITAFGQF</sequence>
<evidence type="ECO:0000256" key="2">
    <source>
        <dbReference type="SAM" id="Phobius"/>
    </source>
</evidence>
<evidence type="ECO:0000256" key="1">
    <source>
        <dbReference type="SAM" id="MobiDB-lite"/>
    </source>
</evidence>
<reference evidence="4 5" key="1">
    <citation type="submission" date="2022-11" db="EMBL/GenBank/DDBJ databases">
        <title>Minimal conservation of predation-associated metabolite biosynthetic gene clusters underscores biosynthetic potential of Myxococcota including descriptions for ten novel species: Archangium lansinium sp. nov., Myxococcus landrumus sp. nov., Nannocystis bai.</title>
        <authorList>
            <person name="Ahearne A."/>
            <person name="Stevens C."/>
            <person name="Dowd S."/>
        </authorList>
    </citation>
    <scope>NUCLEOTIDE SEQUENCE [LARGE SCALE GENOMIC DNA]</scope>
    <source>
        <strain evidence="4 5">BB15-2</strain>
    </source>
</reference>
<evidence type="ECO:0000313" key="4">
    <source>
        <dbReference type="EMBL" id="MDC0715489.1"/>
    </source>
</evidence>